<evidence type="ECO:0000313" key="2">
    <source>
        <dbReference type="Proteomes" id="UP000190140"/>
    </source>
</evidence>
<dbReference type="AlphaFoldDB" id="A0A1V4I8Z7"/>
<name>A0A1V4I8Z7_9FIRM</name>
<sequence length="54" mass="6486">MSNIRSEFSNIKGKQVEFGRVTNKLEPRHYLREAHPIHEGIRKDKKIRIHKKFS</sequence>
<proteinExistence type="predicted"/>
<keyword evidence="2" id="KW-1185">Reference proteome</keyword>
<gene>
    <name evidence="1" type="ORF">CLOTH_08030</name>
</gene>
<reference evidence="1 2" key="1">
    <citation type="submission" date="2017-03" db="EMBL/GenBank/DDBJ databases">
        <title>Genome sequence of Clostridium thermoalcaliphilum DSM 7309.</title>
        <authorList>
            <person name="Poehlein A."/>
            <person name="Daniel R."/>
        </authorList>
    </citation>
    <scope>NUCLEOTIDE SEQUENCE [LARGE SCALE GENOMIC DNA]</scope>
    <source>
        <strain evidence="1 2">DSM 7309</strain>
    </source>
</reference>
<accession>A0A1V4I8Z7</accession>
<dbReference type="EMBL" id="MZGW01000002">
    <property type="protein sequence ID" value="OPJ56399.1"/>
    <property type="molecule type" value="Genomic_DNA"/>
</dbReference>
<dbReference type="OrthoDB" id="2382288at2"/>
<comment type="caution">
    <text evidence="1">The sequence shown here is derived from an EMBL/GenBank/DDBJ whole genome shotgun (WGS) entry which is preliminary data.</text>
</comment>
<protein>
    <submittedName>
        <fullName evidence="1">Uncharacterized protein</fullName>
    </submittedName>
</protein>
<evidence type="ECO:0000313" key="1">
    <source>
        <dbReference type="EMBL" id="OPJ56399.1"/>
    </source>
</evidence>
<organism evidence="1 2">
    <name type="scientific">Alkalithermobacter paradoxus</name>
    <dbReference type="NCBI Taxonomy" id="29349"/>
    <lineage>
        <taxon>Bacteria</taxon>
        <taxon>Bacillati</taxon>
        <taxon>Bacillota</taxon>
        <taxon>Clostridia</taxon>
        <taxon>Peptostreptococcales</taxon>
        <taxon>Tepidibacteraceae</taxon>
        <taxon>Alkalithermobacter</taxon>
    </lineage>
</organism>
<dbReference type="RefSeq" id="WP_158080455.1">
    <property type="nucleotide sequence ID" value="NZ_MZGW01000002.1"/>
</dbReference>
<dbReference type="Proteomes" id="UP000190140">
    <property type="component" value="Unassembled WGS sequence"/>
</dbReference>
<dbReference type="STRING" id="29349.CLOTH_08030"/>